<accession>A0A6A6QEE1</accession>
<gene>
    <name evidence="3" type="ORF">BU16DRAFT_566945</name>
</gene>
<evidence type="ECO:0000256" key="1">
    <source>
        <dbReference type="SAM" id="MobiDB-lite"/>
    </source>
</evidence>
<keyword evidence="2" id="KW-0472">Membrane</keyword>
<evidence type="ECO:0000256" key="2">
    <source>
        <dbReference type="SAM" id="Phobius"/>
    </source>
</evidence>
<feature type="region of interest" description="Disordered" evidence="1">
    <location>
        <begin position="81"/>
        <end position="168"/>
    </location>
</feature>
<keyword evidence="2" id="KW-0812">Transmembrane</keyword>
<evidence type="ECO:0000313" key="4">
    <source>
        <dbReference type="Proteomes" id="UP000799750"/>
    </source>
</evidence>
<dbReference type="OrthoDB" id="10469620at2759"/>
<name>A0A6A6QEE1_9PEZI</name>
<dbReference type="EMBL" id="MU004198">
    <property type="protein sequence ID" value="KAF2489847.1"/>
    <property type="molecule type" value="Genomic_DNA"/>
</dbReference>
<feature type="transmembrane region" description="Helical" evidence="2">
    <location>
        <begin position="6"/>
        <end position="24"/>
    </location>
</feature>
<keyword evidence="4" id="KW-1185">Reference proteome</keyword>
<keyword evidence="2" id="KW-1133">Transmembrane helix</keyword>
<dbReference type="AlphaFoldDB" id="A0A6A6QEE1"/>
<evidence type="ECO:0000313" key="3">
    <source>
        <dbReference type="EMBL" id="KAF2489847.1"/>
    </source>
</evidence>
<dbReference type="Proteomes" id="UP000799750">
    <property type="component" value="Unassembled WGS sequence"/>
</dbReference>
<protein>
    <submittedName>
        <fullName evidence="3">Uncharacterized protein</fullName>
    </submittedName>
</protein>
<organism evidence="3 4">
    <name type="scientific">Lophium mytilinum</name>
    <dbReference type="NCBI Taxonomy" id="390894"/>
    <lineage>
        <taxon>Eukaryota</taxon>
        <taxon>Fungi</taxon>
        <taxon>Dikarya</taxon>
        <taxon>Ascomycota</taxon>
        <taxon>Pezizomycotina</taxon>
        <taxon>Dothideomycetes</taxon>
        <taxon>Pleosporomycetidae</taxon>
        <taxon>Mytilinidiales</taxon>
        <taxon>Mytilinidiaceae</taxon>
        <taxon>Lophium</taxon>
    </lineage>
</organism>
<reference evidence="3" key="1">
    <citation type="journal article" date="2020" name="Stud. Mycol.">
        <title>101 Dothideomycetes genomes: a test case for predicting lifestyles and emergence of pathogens.</title>
        <authorList>
            <person name="Haridas S."/>
            <person name="Albert R."/>
            <person name="Binder M."/>
            <person name="Bloem J."/>
            <person name="Labutti K."/>
            <person name="Salamov A."/>
            <person name="Andreopoulos B."/>
            <person name="Baker S."/>
            <person name="Barry K."/>
            <person name="Bills G."/>
            <person name="Bluhm B."/>
            <person name="Cannon C."/>
            <person name="Castanera R."/>
            <person name="Culley D."/>
            <person name="Daum C."/>
            <person name="Ezra D."/>
            <person name="Gonzalez J."/>
            <person name="Henrissat B."/>
            <person name="Kuo A."/>
            <person name="Liang C."/>
            <person name="Lipzen A."/>
            <person name="Lutzoni F."/>
            <person name="Magnuson J."/>
            <person name="Mondo S."/>
            <person name="Nolan M."/>
            <person name="Ohm R."/>
            <person name="Pangilinan J."/>
            <person name="Park H.-J."/>
            <person name="Ramirez L."/>
            <person name="Alfaro M."/>
            <person name="Sun H."/>
            <person name="Tritt A."/>
            <person name="Yoshinaga Y."/>
            <person name="Zwiers L.-H."/>
            <person name="Turgeon B."/>
            <person name="Goodwin S."/>
            <person name="Spatafora J."/>
            <person name="Crous P."/>
            <person name="Grigoriev I."/>
        </authorList>
    </citation>
    <scope>NUCLEOTIDE SEQUENCE</scope>
    <source>
        <strain evidence="3">CBS 269.34</strain>
    </source>
</reference>
<sequence length="399" mass="45294">MDSFLALPVVCVVWIWSWLLYLVCRTLWMLLGHLVFTGLDHYCWPEKYANANQEGRVFDFGFGITIRILKARGVQQYAIPSTHIPKGDSSRPSSMPPSSPELPAVVGSREAHSTARAPLTQAQASRRRAFLTVPCNPNVPRNTRGDNRAVATSISRRRIPPSSSLVPSRTNSYITVVPKHRRLQPTTLRSGLPLLFDPRPTGTDDIALLTPNRPREIRAKILLLQITVTAYKRAETVIDGLHELLLDLTPITSLKNPKPDFHAIAWACVEDGAKLGQVVRATGKLLYKREADRVYLQGWWHDEVYPARLLEKDIVEFEGWVQVCMATARNKATKLYERVVEVENEVHMLRVQTRAVLPRTVEQRKRECKEAMDRERAGEVNVRYTKDGRIFCDGELQTD</sequence>
<proteinExistence type="predicted"/>